<dbReference type="InterPro" id="IPR051159">
    <property type="entry name" value="Hexapeptide_acetyltransf"/>
</dbReference>
<dbReference type="InterPro" id="IPR001451">
    <property type="entry name" value="Hexapep"/>
</dbReference>
<name>A0A174M282_9ACTN</name>
<comment type="similarity">
    <text evidence="1">Belongs to the transferase hexapeptide repeat family.</text>
</comment>
<evidence type="ECO:0000256" key="1">
    <source>
        <dbReference type="ARBA" id="ARBA00007274"/>
    </source>
</evidence>
<dbReference type="RefSeq" id="WP_055252408.1">
    <property type="nucleotide sequence ID" value="NZ_CABIXX010000034.1"/>
</dbReference>
<dbReference type="AlphaFoldDB" id="A0A174M282"/>
<dbReference type="EMBL" id="CZAQ01000034">
    <property type="protein sequence ID" value="CUP30453.1"/>
    <property type="molecule type" value="Genomic_DNA"/>
</dbReference>
<dbReference type="SUPFAM" id="SSF51161">
    <property type="entry name" value="Trimeric LpxA-like enzymes"/>
    <property type="match status" value="1"/>
</dbReference>
<evidence type="ECO:0000313" key="5">
    <source>
        <dbReference type="Proteomes" id="UP000095454"/>
    </source>
</evidence>
<reference evidence="4 5" key="1">
    <citation type="submission" date="2015-09" db="EMBL/GenBank/DDBJ databases">
        <authorList>
            <consortium name="Pathogen Informatics"/>
        </authorList>
    </citation>
    <scope>NUCLEOTIDE SEQUENCE [LARGE SCALE GENOMIC DNA]</scope>
    <source>
        <strain evidence="4 5">2789STDY5834902</strain>
    </source>
</reference>
<gene>
    <name evidence="4" type="ORF">ERS852514_01656</name>
</gene>
<proteinExistence type="inferred from homology"/>
<keyword evidence="4" id="KW-0012">Acyltransferase</keyword>
<feature type="domain" description="Maltose/galactoside acetyltransferase" evidence="3">
    <location>
        <begin position="4"/>
        <end position="58"/>
    </location>
</feature>
<dbReference type="PANTHER" id="PTHR23416:SF23">
    <property type="entry name" value="ACETYLTRANSFERASE C18B11.09C-RELATED"/>
    <property type="match status" value="1"/>
</dbReference>
<dbReference type="EC" id="2.3.1.-" evidence="4"/>
<dbReference type="PANTHER" id="PTHR23416">
    <property type="entry name" value="SIALIC ACID SYNTHASE-RELATED"/>
    <property type="match status" value="1"/>
</dbReference>
<evidence type="ECO:0000313" key="4">
    <source>
        <dbReference type="EMBL" id="CUP30453.1"/>
    </source>
</evidence>
<dbReference type="GO" id="GO:0005829">
    <property type="term" value="C:cytosol"/>
    <property type="evidence" value="ECO:0007669"/>
    <property type="project" value="TreeGrafter"/>
</dbReference>
<protein>
    <submittedName>
        <fullName evidence="4">Putative acetyltransferase SA2342</fullName>
        <ecNumber evidence="4">2.3.1.-</ecNumber>
    </submittedName>
</protein>
<organism evidence="4 5">
    <name type="scientific">Collinsella aerofaciens</name>
    <dbReference type="NCBI Taxonomy" id="74426"/>
    <lineage>
        <taxon>Bacteria</taxon>
        <taxon>Bacillati</taxon>
        <taxon>Actinomycetota</taxon>
        <taxon>Coriobacteriia</taxon>
        <taxon>Coriobacteriales</taxon>
        <taxon>Coriobacteriaceae</taxon>
        <taxon>Collinsella</taxon>
    </lineage>
</organism>
<dbReference type="CDD" id="cd03357">
    <property type="entry name" value="LbH_MAT_GAT"/>
    <property type="match status" value="1"/>
</dbReference>
<keyword evidence="2 4" id="KW-0808">Transferase</keyword>
<dbReference type="InterPro" id="IPR024688">
    <property type="entry name" value="Mac_dom"/>
</dbReference>
<dbReference type="Gene3D" id="2.160.10.10">
    <property type="entry name" value="Hexapeptide repeat proteins"/>
    <property type="match status" value="1"/>
</dbReference>
<dbReference type="Pfam" id="PF14602">
    <property type="entry name" value="Hexapep_2"/>
    <property type="match status" value="1"/>
</dbReference>
<accession>A0A174M282</accession>
<sequence>MTEKEKMERGEWHDANFDEELLAQRAKAEALCYDFNMAKPGSDAQLDALKSLLDTDLPQGLTVLSPAYFDYGSKTSFGEGCFVNHGCYFMDGGSITFGGNVFIGPFCGFYTASHPLKAKDRNLGLEKALPIVVGDNCWFGANVSVLQGVTIGSGCVIAAGSVVTEDLPDNVVAAGVPAVVKKIIEQ</sequence>
<dbReference type="SMART" id="SM01266">
    <property type="entry name" value="Mac"/>
    <property type="match status" value="1"/>
</dbReference>
<evidence type="ECO:0000256" key="2">
    <source>
        <dbReference type="ARBA" id="ARBA00022679"/>
    </source>
</evidence>
<dbReference type="Proteomes" id="UP000095454">
    <property type="component" value="Unassembled WGS sequence"/>
</dbReference>
<dbReference type="GO" id="GO:0008374">
    <property type="term" value="F:O-acyltransferase activity"/>
    <property type="evidence" value="ECO:0007669"/>
    <property type="project" value="TreeGrafter"/>
</dbReference>
<dbReference type="Pfam" id="PF12464">
    <property type="entry name" value="Mac"/>
    <property type="match status" value="1"/>
</dbReference>
<evidence type="ECO:0000259" key="3">
    <source>
        <dbReference type="SMART" id="SM01266"/>
    </source>
</evidence>
<dbReference type="GO" id="GO:0016407">
    <property type="term" value="F:acetyltransferase activity"/>
    <property type="evidence" value="ECO:0007669"/>
    <property type="project" value="InterPro"/>
</dbReference>
<dbReference type="InterPro" id="IPR011004">
    <property type="entry name" value="Trimer_LpxA-like_sf"/>
</dbReference>